<dbReference type="EMBL" id="JAOTJC010000012">
    <property type="protein sequence ID" value="MCU7555584.1"/>
    <property type="molecule type" value="Genomic_DNA"/>
</dbReference>
<protein>
    <submittedName>
        <fullName evidence="1">Uncharacterized protein</fullName>
    </submittedName>
</protein>
<dbReference type="Proteomes" id="UP001209257">
    <property type="component" value="Unassembled WGS sequence"/>
</dbReference>
<keyword evidence="2" id="KW-1185">Reference proteome</keyword>
<comment type="caution">
    <text evidence="1">The sequence shown here is derived from an EMBL/GenBank/DDBJ whole genome shotgun (WGS) entry which is preliminary data.</text>
</comment>
<accession>A0ABT2VUQ0</accession>
<reference evidence="2" key="1">
    <citation type="submission" date="2023-07" db="EMBL/GenBank/DDBJ databases">
        <title>Study on multiphase classification of strain Alteromonas salexigens isolated from the Yellow Sea.</title>
        <authorList>
            <person name="Sun L."/>
        </authorList>
    </citation>
    <scope>NUCLEOTIDE SEQUENCE [LARGE SCALE GENOMIC DNA]</scope>
    <source>
        <strain evidence="2">ASW11-19</strain>
    </source>
</reference>
<sequence length="109" mass="13102">MKLSDGAGLKYSKWLADEWRKNLNFGKSEGWLERFEVLSNVHPRPDEPDLYLIVVFKNMTTPDQDEERRKKYMEWAKKSMEKMYAESADRAEYRTVMGTKLLQEMKFRK</sequence>
<dbReference type="RefSeq" id="WP_262995406.1">
    <property type="nucleotide sequence ID" value="NZ_JAOTJC010000012.1"/>
</dbReference>
<evidence type="ECO:0000313" key="2">
    <source>
        <dbReference type="Proteomes" id="UP001209257"/>
    </source>
</evidence>
<proteinExistence type="predicted"/>
<evidence type="ECO:0000313" key="1">
    <source>
        <dbReference type="EMBL" id="MCU7555584.1"/>
    </source>
</evidence>
<gene>
    <name evidence="1" type="ORF">OCL06_13395</name>
</gene>
<organism evidence="1 2">
    <name type="scientific">Alteromonas salexigens</name>
    <dbReference type="NCBI Taxonomy" id="2982530"/>
    <lineage>
        <taxon>Bacteria</taxon>
        <taxon>Pseudomonadati</taxon>
        <taxon>Pseudomonadota</taxon>
        <taxon>Gammaproteobacteria</taxon>
        <taxon>Alteromonadales</taxon>
        <taxon>Alteromonadaceae</taxon>
        <taxon>Alteromonas/Salinimonas group</taxon>
        <taxon>Alteromonas</taxon>
    </lineage>
</organism>
<name>A0ABT2VUQ0_9ALTE</name>